<comment type="subcellular location">
    <subcellularLocation>
        <location evidence="1 7">Cell membrane</location>
        <topology evidence="1 7">Multi-pass membrane protein</topology>
    </subcellularLocation>
</comment>
<dbReference type="Pfam" id="PF00528">
    <property type="entry name" value="BPD_transp_1"/>
    <property type="match status" value="1"/>
</dbReference>
<proteinExistence type="inferred from homology"/>
<keyword evidence="2 7" id="KW-0813">Transport</keyword>
<dbReference type="InterPro" id="IPR000515">
    <property type="entry name" value="MetI-like"/>
</dbReference>
<dbReference type="InterPro" id="IPR035906">
    <property type="entry name" value="MetI-like_sf"/>
</dbReference>
<comment type="similarity">
    <text evidence="7">Belongs to the binding-protein-dependent transport system permease family.</text>
</comment>
<reference evidence="9" key="1">
    <citation type="submission" date="2020-11" db="EMBL/GenBank/DDBJ databases">
        <title>Nocardioides sp. CBS4Y-1, whole genome shotgun sequence.</title>
        <authorList>
            <person name="Tuo L."/>
        </authorList>
    </citation>
    <scope>NUCLEOTIDE SEQUENCE</scope>
    <source>
        <strain evidence="9">CBS4Y-1</strain>
    </source>
</reference>
<comment type="caution">
    <text evidence="9">The sequence shown here is derived from an EMBL/GenBank/DDBJ whole genome shotgun (WGS) entry which is preliminary data.</text>
</comment>
<feature type="transmembrane region" description="Helical" evidence="7">
    <location>
        <begin position="112"/>
        <end position="131"/>
    </location>
</feature>
<dbReference type="CDD" id="cd06261">
    <property type="entry name" value="TM_PBP2"/>
    <property type="match status" value="1"/>
</dbReference>
<dbReference type="Proteomes" id="UP000656804">
    <property type="component" value="Unassembled WGS sequence"/>
</dbReference>
<evidence type="ECO:0000256" key="1">
    <source>
        <dbReference type="ARBA" id="ARBA00004651"/>
    </source>
</evidence>
<protein>
    <submittedName>
        <fullName evidence="9">ABC transporter permease subunit</fullName>
    </submittedName>
</protein>
<evidence type="ECO:0000259" key="8">
    <source>
        <dbReference type="PROSITE" id="PS50928"/>
    </source>
</evidence>
<dbReference type="PROSITE" id="PS50928">
    <property type="entry name" value="ABC_TM1"/>
    <property type="match status" value="1"/>
</dbReference>
<dbReference type="GO" id="GO:0005886">
    <property type="term" value="C:plasma membrane"/>
    <property type="evidence" value="ECO:0007669"/>
    <property type="project" value="UniProtKB-SubCell"/>
</dbReference>
<evidence type="ECO:0000313" key="9">
    <source>
        <dbReference type="EMBL" id="MBF4160216.1"/>
    </source>
</evidence>
<keyword evidence="10" id="KW-1185">Reference proteome</keyword>
<evidence type="ECO:0000256" key="4">
    <source>
        <dbReference type="ARBA" id="ARBA00022692"/>
    </source>
</evidence>
<feature type="transmembrane region" description="Helical" evidence="7">
    <location>
        <begin position="228"/>
        <end position="250"/>
    </location>
</feature>
<name>A0A930UXS3_9ACTN</name>
<keyword evidence="5 7" id="KW-1133">Transmembrane helix</keyword>
<dbReference type="SUPFAM" id="SSF161098">
    <property type="entry name" value="MetI-like"/>
    <property type="match status" value="1"/>
</dbReference>
<feature type="transmembrane region" description="Helical" evidence="7">
    <location>
        <begin position="79"/>
        <end position="100"/>
    </location>
</feature>
<evidence type="ECO:0000256" key="2">
    <source>
        <dbReference type="ARBA" id="ARBA00022448"/>
    </source>
</evidence>
<dbReference type="AlphaFoldDB" id="A0A930UXS3"/>
<dbReference type="RefSeq" id="WP_194501476.1">
    <property type="nucleotide sequence ID" value="NZ_JADIVZ010000001.1"/>
</dbReference>
<dbReference type="GO" id="GO:0055085">
    <property type="term" value="P:transmembrane transport"/>
    <property type="evidence" value="ECO:0007669"/>
    <property type="project" value="InterPro"/>
</dbReference>
<evidence type="ECO:0000313" key="10">
    <source>
        <dbReference type="Proteomes" id="UP000656804"/>
    </source>
</evidence>
<accession>A0A930UXS3</accession>
<dbReference type="PANTHER" id="PTHR30151">
    <property type="entry name" value="ALKANE SULFONATE ABC TRANSPORTER-RELATED, MEMBRANE SUBUNIT"/>
    <property type="match status" value="1"/>
</dbReference>
<evidence type="ECO:0000256" key="7">
    <source>
        <dbReference type="RuleBase" id="RU363032"/>
    </source>
</evidence>
<keyword evidence="6 7" id="KW-0472">Membrane</keyword>
<keyword evidence="4 7" id="KW-0812">Transmembrane</keyword>
<evidence type="ECO:0000256" key="6">
    <source>
        <dbReference type="ARBA" id="ARBA00023136"/>
    </source>
</evidence>
<keyword evidence="3" id="KW-1003">Cell membrane</keyword>
<evidence type="ECO:0000256" key="5">
    <source>
        <dbReference type="ARBA" id="ARBA00022989"/>
    </source>
</evidence>
<feature type="domain" description="ABC transmembrane type-1" evidence="8">
    <location>
        <begin position="68"/>
        <end position="252"/>
    </location>
</feature>
<organism evidence="9 10">
    <name type="scientific">Nocardioides acrostichi</name>
    <dbReference type="NCBI Taxonomy" id="2784339"/>
    <lineage>
        <taxon>Bacteria</taxon>
        <taxon>Bacillati</taxon>
        <taxon>Actinomycetota</taxon>
        <taxon>Actinomycetes</taxon>
        <taxon>Propionibacteriales</taxon>
        <taxon>Nocardioidaceae</taxon>
        <taxon>Nocardioides</taxon>
    </lineage>
</organism>
<feature type="transmembrane region" description="Helical" evidence="7">
    <location>
        <begin position="137"/>
        <end position="157"/>
    </location>
</feature>
<dbReference type="Gene3D" id="1.10.3720.10">
    <property type="entry name" value="MetI-like"/>
    <property type="match status" value="1"/>
</dbReference>
<gene>
    <name evidence="9" type="ORF">ISG29_00825</name>
</gene>
<sequence>MRAVALLRPVLTLVVAALCLLVGWAVLLHVSQAADFTVRRPQQVLDLLVHNSEVRNVDGDEVHVWSAVLPPLLRTLYDAGIGFAAGLLAATAIATATYLSKGVEAATMPVAMIVRTVPLVALAPVITLVFGNGFATVAVMSGIVVLFPALVNISFGLRSVSAQMQDVVTVYGGSRLDVLRRVAYPSALPAAFAAIRISVPGAITGALIAEFYTTTDSVGKTVNQALALYLYDLVWCLLVVTTLASVLLFVAAQLAERMVLTAFGMDKALS</sequence>
<dbReference type="PANTHER" id="PTHR30151:SF0">
    <property type="entry name" value="ABC TRANSPORTER PERMEASE PROTEIN MJ0413-RELATED"/>
    <property type="match status" value="1"/>
</dbReference>
<dbReference type="EMBL" id="JADIVZ010000001">
    <property type="protein sequence ID" value="MBF4160216.1"/>
    <property type="molecule type" value="Genomic_DNA"/>
</dbReference>
<feature type="transmembrane region" description="Helical" evidence="7">
    <location>
        <begin position="182"/>
        <end position="208"/>
    </location>
</feature>
<evidence type="ECO:0000256" key="3">
    <source>
        <dbReference type="ARBA" id="ARBA00022475"/>
    </source>
</evidence>